<comment type="caution">
    <text evidence="1">The sequence shown here is derived from an EMBL/GenBank/DDBJ whole genome shotgun (WGS) entry which is preliminary data.</text>
</comment>
<dbReference type="Proteomes" id="UP000753376">
    <property type="component" value="Unassembled WGS sequence"/>
</dbReference>
<keyword evidence="2" id="KW-1185">Reference proteome</keyword>
<gene>
    <name evidence="1" type="ORF">KO508_03070</name>
</gene>
<evidence type="ECO:0000313" key="2">
    <source>
        <dbReference type="Proteomes" id="UP000753376"/>
    </source>
</evidence>
<organism evidence="1 2">
    <name type="scientific">Marinobacter salexigens</name>
    <dbReference type="NCBI Taxonomy" id="1925763"/>
    <lineage>
        <taxon>Bacteria</taxon>
        <taxon>Pseudomonadati</taxon>
        <taxon>Pseudomonadota</taxon>
        <taxon>Gammaproteobacteria</taxon>
        <taxon>Pseudomonadales</taxon>
        <taxon>Marinobacteraceae</taxon>
        <taxon>Marinobacter</taxon>
    </lineage>
</organism>
<name>A0ABS6A6W4_9GAMM</name>
<evidence type="ECO:0000313" key="1">
    <source>
        <dbReference type="EMBL" id="MBU2872978.1"/>
    </source>
</evidence>
<dbReference type="RefSeq" id="WP_200367901.1">
    <property type="nucleotide sequence ID" value="NZ_JAHKPV010000001.1"/>
</dbReference>
<proteinExistence type="predicted"/>
<accession>A0ABS6A6W4</accession>
<evidence type="ECO:0008006" key="3">
    <source>
        <dbReference type="Google" id="ProtNLM"/>
    </source>
</evidence>
<dbReference type="Gene3D" id="3.40.1000.10">
    <property type="entry name" value="Mog1/PsbP, alpha/beta/alpha sandwich"/>
    <property type="match status" value="1"/>
</dbReference>
<protein>
    <recommendedName>
        <fullName evidence="3">DUF3805 domain-containing protein</fullName>
    </recommendedName>
</protein>
<dbReference type="EMBL" id="JAHKPV010000001">
    <property type="protein sequence ID" value="MBU2872978.1"/>
    <property type="molecule type" value="Genomic_DNA"/>
</dbReference>
<sequence>MNQFDGPSWRINLLPEWVGEHEEDCSLVFHPEGVGALQISSYSKEGTVTEADLRGLAEEHIEAGAKLTEADAGDFKGFTLAFGSDNEFWQFWYVANGPTALFITYNCQAADRDAEIESIKSMISDLAAT</sequence>
<reference evidence="1 2" key="1">
    <citation type="submission" date="2021-05" db="EMBL/GenBank/DDBJ databases">
        <title>Draft genomes of bacteria isolated from model marine particles.</title>
        <authorList>
            <person name="Datta M.S."/>
            <person name="Schwartzman J.A."/>
            <person name="Enke T.N."/>
            <person name="Saavedra J."/>
            <person name="Cermak N."/>
            <person name="Cordero O.X."/>
        </authorList>
    </citation>
    <scope>NUCLEOTIDE SEQUENCE [LARGE SCALE GENOMIC DNA]</scope>
    <source>
        <strain evidence="1 2">D2M19</strain>
    </source>
</reference>